<feature type="region of interest" description="Disordered" evidence="1">
    <location>
        <begin position="287"/>
        <end position="353"/>
    </location>
</feature>
<feature type="compositionally biased region" description="Low complexity" evidence="1">
    <location>
        <begin position="20"/>
        <end position="33"/>
    </location>
</feature>
<feature type="compositionally biased region" description="Polar residues" evidence="1">
    <location>
        <begin position="61"/>
        <end position="87"/>
    </location>
</feature>
<feature type="compositionally biased region" description="Low complexity" evidence="1">
    <location>
        <begin position="680"/>
        <end position="696"/>
    </location>
</feature>
<dbReference type="PANTHER" id="PTHR21580:SF28">
    <property type="entry name" value="BOREALIN N-TERMINAL DOMAIN-CONTAINING PROTEIN-RELATED"/>
    <property type="match status" value="1"/>
</dbReference>
<accession>A0A383W4Q0</accession>
<gene>
    <name evidence="2" type="ORF">BQ4739_LOCUS12356</name>
    <name evidence="3" type="ORF">BQ4739_LOCUS18664</name>
</gene>
<feature type="region of interest" description="Disordered" evidence="1">
    <location>
        <begin position="788"/>
        <end position="835"/>
    </location>
</feature>
<feature type="compositionally biased region" description="Low complexity" evidence="1">
    <location>
        <begin position="710"/>
        <end position="733"/>
    </location>
</feature>
<dbReference type="Proteomes" id="UP000256970">
    <property type="component" value="Unassembled WGS sequence"/>
</dbReference>
<protein>
    <submittedName>
        <fullName evidence="2">Uncharacterized protein</fullName>
    </submittedName>
</protein>
<dbReference type="InterPro" id="IPR010736">
    <property type="entry name" value="SHIPPO-rpt"/>
</dbReference>
<feature type="compositionally biased region" description="Low complexity" evidence="1">
    <location>
        <begin position="224"/>
        <end position="234"/>
    </location>
</feature>
<dbReference type="Pfam" id="PF07004">
    <property type="entry name" value="SHIPPO-rpt"/>
    <property type="match status" value="3"/>
</dbReference>
<feature type="region of interest" description="Disordered" evidence="1">
    <location>
        <begin position="677"/>
        <end position="753"/>
    </location>
</feature>
<reference evidence="2 4" key="1">
    <citation type="submission" date="2016-10" db="EMBL/GenBank/DDBJ databases">
        <authorList>
            <person name="Cai Z."/>
        </authorList>
    </citation>
    <scope>NUCLEOTIDE SEQUENCE [LARGE SCALE GENOMIC DNA]</scope>
</reference>
<evidence type="ECO:0000313" key="2">
    <source>
        <dbReference type="EMBL" id="SZX72163.1"/>
    </source>
</evidence>
<feature type="region of interest" description="Disordered" evidence="1">
    <location>
        <begin position="1"/>
        <end position="91"/>
    </location>
</feature>
<proteinExistence type="predicted"/>
<feature type="compositionally biased region" description="Low complexity" evidence="1">
    <location>
        <begin position="287"/>
        <end position="299"/>
    </location>
</feature>
<sequence>MPLPEAAAERSSLRCFSGWQQQQSSHSNQQHSRQPPKKPETEEGDDDDRDSSDAGAKPDNRQGTQPQQGKQSNPAATCSSAEQQQHLGTPGPGAYKIPSCFKSSEHAMNASAYMLASHIGVSIKGRNFAPGSSPLAAGCSPGPQAYTPQEEAASVKPRAAHTAFGSARRAQQEKLYLGCEQLNKAAGTSAIGPGPAAYRVGACGRSPGRQAPGPPAAPRPVFAPPRSAQQQQQQHRQLRGSMRSLSFDGTESLTPEQHAQILGFGSFCRSGSSSSCSSPRRGAAGLAGSTWGSCSSSDSKGSKGDSEAGASNGARNNSSAGACNDLAVSARGNDWSFAPPNPARGRQRRRSQEGNVFISKQHAAADPGRLVAAAIPGPRYDVAGKLQLLSTHKSDGSAGFGPKSTAKLYLSPEHVKSDPALSCSPGPGTAGSSLPGCMASPLGRAATAPRFGSPPRSPRTRGPFISKQHEADHAGLDSPGPACYDAAGAAAALAGSVLGDRRTAHFGSGEREVAAKVKRSFAPGPGAYAGELTKLSTHASSPAFSLGASLPGSSMLGPATAAHQAPGVGAYSIALADGQCLPHSGAITIKGKLQQGGIAAQDCSPGPAAYARRDGVGAEADEAWQQRWGSSRRSNRQRSSDTAEQNEHQQHQQQQQQQTKQQQRNLNVIAKYSIGMGAASPRSSSSNDCSRNTTSRVPTASNAGSGDNTSAAAAERSSSRSGSPRLSPRRGFSILGKDSSPASCGIHRDSPGPAAYQVDERLTVRYGGSCKLNSRAAPERLYISKLHAESQAGMDSPGPAAYGDTSDAQHSSISRNPSPSKRPPTSGFSFGCGGRPEIAKIRF</sequence>
<feature type="compositionally biased region" description="Low complexity" evidence="1">
    <location>
        <begin position="449"/>
        <end position="464"/>
    </location>
</feature>
<organism evidence="2 4">
    <name type="scientific">Tetradesmus obliquus</name>
    <name type="common">Green alga</name>
    <name type="synonym">Acutodesmus obliquus</name>
    <dbReference type="NCBI Taxonomy" id="3088"/>
    <lineage>
        <taxon>Eukaryota</taxon>
        <taxon>Viridiplantae</taxon>
        <taxon>Chlorophyta</taxon>
        <taxon>core chlorophytes</taxon>
        <taxon>Chlorophyceae</taxon>
        <taxon>CS clade</taxon>
        <taxon>Sphaeropleales</taxon>
        <taxon>Scenedesmaceae</taxon>
        <taxon>Tetradesmus</taxon>
    </lineage>
</organism>
<feature type="compositionally biased region" description="Polar residues" evidence="1">
    <location>
        <begin position="806"/>
        <end position="819"/>
    </location>
</feature>
<keyword evidence="4" id="KW-1185">Reference proteome</keyword>
<dbReference type="EMBL" id="FNXT01001110">
    <property type="protein sequence ID" value="SZX72163.1"/>
    <property type="molecule type" value="Genomic_DNA"/>
</dbReference>
<name>A0A383W4Q0_TETOB</name>
<feature type="compositionally biased region" description="Polar residues" evidence="1">
    <location>
        <begin position="697"/>
        <end position="709"/>
    </location>
</feature>
<feature type="region of interest" description="Disordered" evidence="1">
    <location>
        <begin position="202"/>
        <end position="241"/>
    </location>
</feature>
<dbReference type="InterPro" id="IPR051291">
    <property type="entry name" value="CIMAP"/>
</dbReference>
<feature type="region of interest" description="Disordered" evidence="1">
    <location>
        <begin position="615"/>
        <end position="663"/>
    </location>
</feature>
<feature type="compositionally biased region" description="Low complexity" evidence="1">
    <location>
        <begin position="651"/>
        <end position="663"/>
    </location>
</feature>
<dbReference type="PANTHER" id="PTHR21580">
    <property type="entry name" value="SHIPPO-1-RELATED"/>
    <property type="match status" value="1"/>
</dbReference>
<evidence type="ECO:0000313" key="4">
    <source>
        <dbReference type="Proteomes" id="UP000256970"/>
    </source>
</evidence>
<feature type="compositionally biased region" description="Pro residues" evidence="1">
    <location>
        <begin position="212"/>
        <end position="223"/>
    </location>
</feature>
<feature type="compositionally biased region" description="Basic and acidic residues" evidence="1">
    <location>
        <begin position="638"/>
        <end position="650"/>
    </location>
</feature>
<feature type="region of interest" description="Disordered" evidence="1">
    <location>
        <begin position="416"/>
        <end position="464"/>
    </location>
</feature>
<evidence type="ECO:0000256" key="1">
    <source>
        <dbReference type="SAM" id="MobiDB-lite"/>
    </source>
</evidence>
<dbReference type="AlphaFoldDB" id="A0A383W4Q0"/>
<dbReference type="EMBL" id="FNXT01001320">
    <property type="protein sequence ID" value="SZX78378.1"/>
    <property type="molecule type" value="Genomic_DNA"/>
</dbReference>
<evidence type="ECO:0000313" key="3">
    <source>
        <dbReference type="EMBL" id="SZX78378.1"/>
    </source>
</evidence>